<reference evidence="1 2" key="1">
    <citation type="submission" date="2015-03" db="EMBL/GenBank/DDBJ databases">
        <authorList>
            <person name="Murphy D."/>
        </authorList>
    </citation>
    <scope>NUCLEOTIDE SEQUENCE [LARGE SCALE GENOMIC DNA]</scope>
    <source>
        <strain evidence="1 2">BR165/97</strain>
    </source>
</reference>
<dbReference type="AlphaFoldDB" id="A0A0T9LSR9"/>
<evidence type="ECO:0000313" key="2">
    <source>
        <dbReference type="Proteomes" id="UP000038750"/>
    </source>
</evidence>
<sequence length="54" mass="6014">MKCELRLVFNNSGESRIVRILCLIEANANNSREDEVLTLGVTHFSMEGVTSNMA</sequence>
<dbReference type="EMBL" id="CPZJ01000002">
    <property type="protein sequence ID" value="CNF20974.1"/>
    <property type="molecule type" value="Genomic_DNA"/>
</dbReference>
<accession>A0A0T9LSR9</accession>
<protein>
    <submittedName>
        <fullName evidence="1">Uncharacterized protein</fullName>
    </submittedName>
</protein>
<evidence type="ECO:0000313" key="1">
    <source>
        <dbReference type="EMBL" id="CNF20974.1"/>
    </source>
</evidence>
<name>A0A0T9LSR9_YERIN</name>
<gene>
    <name evidence="1" type="ORF">ERS008530_00696</name>
</gene>
<proteinExistence type="predicted"/>
<dbReference type="Proteomes" id="UP000038750">
    <property type="component" value="Unassembled WGS sequence"/>
</dbReference>
<organism evidence="1 2">
    <name type="scientific">Yersinia intermedia</name>
    <dbReference type="NCBI Taxonomy" id="631"/>
    <lineage>
        <taxon>Bacteria</taxon>
        <taxon>Pseudomonadati</taxon>
        <taxon>Pseudomonadota</taxon>
        <taxon>Gammaproteobacteria</taxon>
        <taxon>Enterobacterales</taxon>
        <taxon>Yersiniaceae</taxon>
        <taxon>Yersinia</taxon>
    </lineage>
</organism>